<feature type="non-terminal residue" evidence="2">
    <location>
        <position position="108"/>
    </location>
</feature>
<feature type="compositionally biased region" description="Polar residues" evidence="1">
    <location>
        <begin position="92"/>
        <end position="108"/>
    </location>
</feature>
<dbReference type="EMBL" id="LSSL01006204">
    <property type="protein sequence ID" value="OLY78527.1"/>
    <property type="molecule type" value="Genomic_DNA"/>
</dbReference>
<accession>A0A1R0GNR5</accession>
<keyword evidence="3" id="KW-1185">Reference proteome</keyword>
<feature type="region of interest" description="Disordered" evidence="1">
    <location>
        <begin position="80"/>
        <end position="108"/>
    </location>
</feature>
<name>A0A1R0GNR5_9FUNG</name>
<evidence type="ECO:0000256" key="1">
    <source>
        <dbReference type="SAM" id="MobiDB-lite"/>
    </source>
</evidence>
<gene>
    <name evidence="2" type="ORF">AYI68_g7424</name>
</gene>
<dbReference type="AlphaFoldDB" id="A0A1R0GNR5"/>
<dbReference type="Proteomes" id="UP000187455">
    <property type="component" value="Unassembled WGS sequence"/>
</dbReference>
<protein>
    <submittedName>
        <fullName evidence="2">Uncharacterized protein</fullName>
    </submittedName>
</protein>
<organism evidence="2 3">
    <name type="scientific">Smittium mucronatum</name>
    <dbReference type="NCBI Taxonomy" id="133383"/>
    <lineage>
        <taxon>Eukaryota</taxon>
        <taxon>Fungi</taxon>
        <taxon>Fungi incertae sedis</taxon>
        <taxon>Zoopagomycota</taxon>
        <taxon>Kickxellomycotina</taxon>
        <taxon>Harpellomycetes</taxon>
        <taxon>Harpellales</taxon>
        <taxon>Legeriomycetaceae</taxon>
        <taxon>Smittium</taxon>
    </lineage>
</organism>
<reference evidence="2 3" key="1">
    <citation type="journal article" date="2016" name="Mol. Biol. Evol.">
        <title>Genome-Wide Survey of Gut Fungi (Harpellales) Reveals the First Horizontally Transferred Ubiquitin Gene from a Mosquito Host.</title>
        <authorList>
            <person name="Wang Y."/>
            <person name="White M.M."/>
            <person name="Kvist S."/>
            <person name="Moncalvo J.M."/>
        </authorList>
    </citation>
    <scope>NUCLEOTIDE SEQUENCE [LARGE SCALE GENOMIC DNA]</scope>
    <source>
        <strain evidence="2 3">ALG-7-W6</strain>
    </source>
</reference>
<sequence>MDCRQPPTTTPNNPSFVYIRVSNHPQHPIIYLPENQWQIYWPTTAFLIETHVSGLGPIGILQAQLPSTLPHLTRIPTADQNASLYPNPIPSTPISLRTQTHAISINPP</sequence>
<proteinExistence type="predicted"/>
<evidence type="ECO:0000313" key="2">
    <source>
        <dbReference type="EMBL" id="OLY78527.1"/>
    </source>
</evidence>
<evidence type="ECO:0000313" key="3">
    <source>
        <dbReference type="Proteomes" id="UP000187455"/>
    </source>
</evidence>
<comment type="caution">
    <text evidence="2">The sequence shown here is derived from an EMBL/GenBank/DDBJ whole genome shotgun (WGS) entry which is preliminary data.</text>
</comment>